<evidence type="ECO:0008006" key="4">
    <source>
        <dbReference type="Google" id="ProtNLM"/>
    </source>
</evidence>
<keyword evidence="3" id="KW-1185">Reference proteome</keyword>
<name>A0A8T0HVF2_CERPU</name>
<proteinExistence type="predicted"/>
<dbReference type="EMBL" id="CM026426">
    <property type="protein sequence ID" value="KAG0574438.1"/>
    <property type="molecule type" value="Genomic_DNA"/>
</dbReference>
<dbReference type="AlphaFoldDB" id="A0A8T0HVF2"/>
<feature type="signal peptide" evidence="1">
    <location>
        <begin position="1"/>
        <end position="17"/>
    </location>
</feature>
<comment type="caution">
    <text evidence="2">The sequence shown here is derived from an EMBL/GenBank/DDBJ whole genome shotgun (WGS) entry which is preliminary data.</text>
</comment>
<evidence type="ECO:0000313" key="2">
    <source>
        <dbReference type="EMBL" id="KAG0574438.1"/>
    </source>
</evidence>
<sequence length="85" mass="9307">MDPHALSVALCFPFLHSIPCCSVPSPPWIFRRVRSSPSSPLSSSTATPRTRRLHRNGCRNFLASRRFSPILAISPGQMSATARSA</sequence>
<feature type="chain" id="PRO_5035884780" description="Secreted protein" evidence="1">
    <location>
        <begin position="18"/>
        <end position="85"/>
    </location>
</feature>
<dbReference type="Proteomes" id="UP000822688">
    <property type="component" value="Chromosome V"/>
</dbReference>
<evidence type="ECO:0000313" key="3">
    <source>
        <dbReference type="Proteomes" id="UP000822688"/>
    </source>
</evidence>
<protein>
    <recommendedName>
        <fullName evidence="4">Secreted protein</fullName>
    </recommendedName>
</protein>
<reference evidence="2" key="1">
    <citation type="submission" date="2020-06" db="EMBL/GenBank/DDBJ databases">
        <title>WGS assembly of Ceratodon purpureus strain R40.</title>
        <authorList>
            <person name="Carey S.B."/>
            <person name="Jenkins J."/>
            <person name="Shu S."/>
            <person name="Lovell J.T."/>
            <person name="Sreedasyam A."/>
            <person name="Maumus F."/>
            <person name="Tiley G.P."/>
            <person name="Fernandez-Pozo N."/>
            <person name="Barry K."/>
            <person name="Chen C."/>
            <person name="Wang M."/>
            <person name="Lipzen A."/>
            <person name="Daum C."/>
            <person name="Saski C.A."/>
            <person name="Payton A.C."/>
            <person name="Mcbreen J.C."/>
            <person name="Conrad R.E."/>
            <person name="Kollar L.M."/>
            <person name="Olsson S."/>
            <person name="Huttunen S."/>
            <person name="Landis J.B."/>
            <person name="Wickett N.J."/>
            <person name="Johnson M.G."/>
            <person name="Rensing S.A."/>
            <person name="Grimwood J."/>
            <person name="Schmutz J."/>
            <person name="Mcdaniel S.F."/>
        </authorList>
    </citation>
    <scope>NUCLEOTIDE SEQUENCE</scope>
    <source>
        <strain evidence="2">R40</strain>
    </source>
</reference>
<evidence type="ECO:0000256" key="1">
    <source>
        <dbReference type="SAM" id="SignalP"/>
    </source>
</evidence>
<accession>A0A8T0HVF2</accession>
<gene>
    <name evidence="2" type="ORF">KC19_VG262200</name>
</gene>
<keyword evidence="1" id="KW-0732">Signal</keyword>
<organism evidence="2 3">
    <name type="scientific">Ceratodon purpureus</name>
    <name type="common">Fire moss</name>
    <name type="synonym">Dicranum purpureum</name>
    <dbReference type="NCBI Taxonomy" id="3225"/>
    <lineage>
        <taxon>Eukaryota</taxon>
        <taxon>Viridiplantae</taxon>
        <taxon>Streptophyta</taxon>
        <taxon>Embryophyta</taxon>
        <taxon>Bryophyta</taxon>
        <taxon>Bryophytina</taxon>
        <taxon>Bryopsida</taxon>
        <taxon>Dicranidae</taxon>
        <taxon>Pseudoditrichales</taxon>
        <taxon>Ditrichaceae</taxon>
        <taxon>Ceratodon</taxon>
    </lineage>
</organism>